<dbReference type="EC" id="2.7.11.-" evidence="8"/>
<dbReference type="InterPro" id="IPR018955">
    <property type="entry name" value="BCDHK/PDK_N"/>
</dbReference>
<keyword evidence="6 8" id="KW-0067">ATP-binding</keyword>
<keyword evidence="4 8" id="KW-0547">Nucleotide-binding</keyword>
<evidence type="ECO:0000256" key="1">
    <source>
        <dbReference type="ARBA" id="ARBA00006155"/>
    </source>
</evidence>
<dbReference type="PANTHER" id="PTHR11947">
    <property type="entry name" value="PYRUVATE DEHYDROGENASE KINASE"/>
    <property type="match status" value="1"/>
</dbReference>
<dbReference type="OrthoDB" id="9973291at2759"/>
<sequence>MSNYRYLSTAAAKSTNKNNQGPVLSEVAKRLLKFAPDDKLNHYFQRPIAYCYGNRMIEACSPQNLTPVSLIKTASELHDQLLVRVAHCIYHFQSLPFLPATNPILLSIHDRYRKLFKLLSQFPSIKTDKDEEEFFHTIRMFKGQNQDIIGQLSNGCCEARKHFKSYRIMKTFLDNILHDRLSMRLLCEHYLELHKREKKNISNDNWRGAICMNFSPAKTVQQCIDDVSSVCFETYGVVPHVHMENHMHETIPFFPDIVEYILRELLKNSVRAIVEYNKAKLQNLQDVKRFFEESQQEPLCKVLITTDPDDEHFTIVIQDLGGGTDQTNEKIFQYLFTSVPIPTQEEENEEMNIGSYPVSKPRMFGYGFGLPICLLYAQFFGGSLTFRQVARIGSDVYLRLGFIHTNSERIKI</sequence>
<comment type="subcellular location">
    <subcellularLocation>
        <location evidence="8">Mitochondrion matrix</location>
    </subcellularLocation>
</comment>
<comment type="caution">
    <text evidence="11">The sequence shown here is derived from an EMBL/GenBank/DDBJ whole genome shotgun (WGS) entry which is preliminary data.</text>
</comment>
<feature type="domain" description="Branched-chain alpha-ketoacid dehydrogenase kinase/Pyruvate dehydrogenase kinase N-terminal" evidence="10">
    <location>
        <begin position="62"/>
        <end position="211"/>
    </location>
</feature>
<evidence type="ECO:0000313" key="12">
    <source>
        <dbReference type="Proteomes" id="UP000663832"/>
    </source>
</evidence>
<comment type="similarity">
    <text evidence="1 8">Belongs to the PDK/BCKDK protein kinase family.</text>
</comment>
<evidence type="ECO:0000259" key="10">
    <source>
        <dbReference type="Pfam" id="PF10436"/>
    </source>
</evidence>
<keyword evidence="7 8" id="KW-0496">Mitochondrion</keyword>
<keyword evidence="2" id="KW-0597">Phosphoprotein</keyword>
<dbReference type="GO" id="GO:0005524">
    <property type="term" value="F:ATP binding"/>
    <property type="evidence" value="ECO:0007669"/>
    <property type="project" value="UniProtKB-UniRule"/>
</dbReference>
<feature type="domain" description="Histidine kinase/HSP90-like ATPase" evidence="9">
    <location>
        <begin position="258"/>
        <end position="400"/>
    </location>
</feature>
<dbReference type="Gene3D" id="3.30.565.10">
    <property type="entry name" value="Histidine kinase-like ATPase, C-terminal domain"/>
    <property type="match status" value="1"/>
</dbReference>
<dbReference type="InterPro" id="IPR036784">
    <property type="entry name" value="AK/P_DHK_N_sf"/>
</dbReference>
<protein>
    <recommendedName>
        <fullName evidence="8">Protein-serine/threonine kinase</fullName>
        <ecNumber evidence="8">2.7.11.-</ecNumber>
    </recommendedName>
</protein>
<evidence type="ECO:0000256" key="4">
    <source>
        <dbReference type="ARBA" id="ARBA00022741"/>
    </source>
</evidence>
<evidence type="ECO:0000256" key="3">
    <source>
        <dbReference type="ARBA" id="ARBA00022679"/>
    </source>
</evidence>
<evidence type="ECO:0000256" key="8">
    <source>
        <dbReference type="RuleBase" id="RU366032"/>
    </source>
</evidence>
<dbReference type="PANTHER" id="PTHR11947:SF20">
    <property type="entry name" value="[3-METHYL-2-OXOBUTANOATE DEHYDROGENASE [LIPOAMIDE]] KINASE, MITOCHONDRIAL"/>
    <property type="match status" value="1"/>
</dbReference>
<accession>A0A814CDY5</accession>
<dbReference type="GO" id="GO:0005759">
    <property type="term" value="C:mitochondrial matrix"/>
    <property type="evidence" value="ECO:0007669"/>
    <property type="project" value="UniProtKB-SubCell"/>
</dbReference>
<dbReference type="EMBL" id="CAJNOM010000056">
    <property type="protein sequence ID" value="CAF0940176.1"/>
    <property type="molecule type" value="Genomic_DNA"/>
</dbReference>
<dbReference type="GO" id="GO:0010906">
    <property type="term" value="P:regulation of glucose metabolic process"/>
    <property type="evidence" value="ECO:0007669"/>
    <property type="project" value="TreeGrafter"/>
</dbReference>
<dbReference type="SUPFAM" id="SSF69012">
    <property type="entry name" value="alpha-ketoacid dehydrogenase kinase, N-terminal domain"/>
    <property type="match status" value="1"/>
</dbReference>
<dbReference type="Gene3D" id="1.20.140.20">
    <property type="entry name" value="Alpha-ketoacid/pyruvate dehydrogenase kinase, N-terminal domain"/>
    <property type="match status" value="1"/>
</dbReference>
<dbReference type="InterPro" id="IPR036890">
    <property type="entry name" value="HATPase_C_sf"/>
</dbReference>
<dbReference type="Pfam" id="PF10436">
    <property type="entry name" value="BCDHK_Adom3"/>
    <property type="match status" value="1"/>
</dbReference>
<proteinExistence type="inferred from homology"/>
<dbReference type="InterPro" id="IPR003594">
    <property type="entry name" value="HATPase_dom"/>
</dbReference>
<evidence type="ECO:0000259" key="9">
    <source>
        <dbReference type="Pfam" id="PF02518"/>
    </source>
</evidence>
<evidence type="ECO:0000256" key="5">
    <source>
        <dbReference type="ARBA" id="ARBA00022777"/>
    </source>
</evidence>
<evidence type="ECO:0000256" key="7">
    <source>
        <dbReference type="ARBA" id="ARBA00023128"/>
    </source>
</evidence>
<dbReference type="GO" id="GO:0004740">
    <property type="term" value="F:pyruvate dehydrogenase (acetyl-transferring) kinase activity"/>
    <property type="evidence" value="ECO:0007669"/>
    <property type="project" value="TreeGrafter"/>
</dbReference>
<dbReference type="Pfam" id="PF02518">
    <property type="entry name" value="HATPase_c"/>
    <property type="match status" value="1"/>
</dbReference>
<dbReference type="InterPro" id="IPR039028">
    <property type="entry name" value="BCKD/PDK"/>
</dbReference>
<evidence type="ECO:0000313" key="11">
    <source>
        <dbReference type="EMBL" id="CAF0940176.1"/>
    </source>
</evidence>
<keyword evidence="5 8" id="KW-0418">Kinase</keyword>
<name>A0A814CDY5_9BILA</name>
<keyword evidence="3 8" id="KW-0808">Transferase</keyword>
<reference evidence="11" key="1">
    <citation type="submission" date="2021-02" db="EMBL/GenBank/DDBJ databases">
        <authorList>
            <person name="Nowell W R."/>
        </authorList>
    </citation>
    <scope>NUCLEOTIDE SEQUENCE</scope>
</reference>
<dbReference type="SUPFAM" id="SSF55874">
    <property type="entry name" value="ATPase domain of HSP90 chaperone/DNA topoisomerase II/histidine kinase"/>
    <property type="match status" value="1"/>
</dbReference>
<keyword evidence="12" id="KW-1185">Reference proteome</keyword>
<dbReference type="Proteomes" id="UP000663832">
    <property type="component" value="Unassembled WGS sequence"/>
</dbReference>
<evidence type="ECO:0000256" key="2">
    <source>
        <dbReference type="ARBA" id="ARBA00022553"/>
    </source>
</evidence>
<evidence type="ECO:0000256" key="6">
    <source>
        <dbReference type="ARBA" id="ARBA00022840"/>
    </source>
</evidence>
<organism evidence="11 12">
    <name type="scientific">Adineta steineri</name>
    <dbReference type="NCBI Taxonomy" id="433720"/>
    <lineage>
        <taxon>Eukaryota</taxon>
        <taxon>Metazoa</taxon>
        <taxon>Spiralia</taxon>
        <taxon>Gnathifera</taxon>
        <taxon>Rotifera</taxon>
        <taxon>Eurotatoria</taxon>
        <taxon>Bdelloidea</taxon>
        <taxon>Adinetida</taxon>
        <taxon>Adinetidae</taxon>
        <taxon>Adineta</taxon>
    </lineage>
</organism>
<gene>
    <name evidence="11" type="ORF">QVE165_LOCUS11609</name>
</gene>
<dbReference type="AlphaFoldDB" id="A0A814CDY5"/>